<dbReference type="InterPro" id="IPR036249">
    <property type="entry name" value="Thioredoxin-like_sf"/>
</dbReference>
<dbReference type="Gene3D" id="3.30.1060.10">
    <property type="entry name" value="Peptide methionine sulphoxide reductase MsrA"/>
    <property type="match status" value="1"/>
</dbReference>
<dbReference type="AlphaFoldDB" id="A0A7X0H4R9"/>
<organism evidence="1 2">
    <name type="scientific">Algisphaera agarilytica</name>
    <dbReference type="NCBI Taxonomy" id="1385975"/>
    <lineage>
        <taxon>Bacteria</taxon>
        <taxon>Pseudomonadati</taxon>
        <taxon>Planctomycetota</taxon>
        <taxon>Phycisphaerae</taxon>
        <taxon>Phycisphaerales</taxon>
        <taxon>Phycisphaeraceae</taxon>
        <taxon>Algisphaera</taxon>
    </lineage>
</organism>
<dbReference type="Proteomes" id="UP000541810">
    <property type="component" value="Unassembled WGS sequence"/>
</dbReference>
<keyword evidence="2" id="KW-1185">Reference proteome</keyword>
<reference evidence="1 2" key="1">
    <citation type="submission" date="2020-08" db="EMBL/GenBank/DDBJ databases">
        <title>Genomic Encyclopedia of Type Strains, Phase IV (KMG-IV): sequencing the most valuable type-strain genomes for metagenomic binning, comparative biology and taxonomic classification.</title>
        <authorList>
            <person name="Goeker M."/>
        </authorList>
    </citation>
    <scope>NUCLEOTIDE SEQUENCE [LARGE SCALE GENOMIC DNA]</scope>
    <source>
        <strain evidence="1 2">DSM 103725</strain>
    </source>
</reference>
<dbReference type="EMBL" id="JACHGY010000001">
    <property type="protein sequence ID" value="MBB6429267.1"/>
    <property type="molecule type" value="Genomic_DNA"/>
</dbReference>
<evidence type="ECO:0000313" key="2">
    <source>
        <dbReference type="Proteomes" id="UP000541810"/>
    </source>
</evidence>
<dbReference type="Pfam" id="PF13899">
    <property type="entry name" value="Thioredoxin_7"/>
    <property type="match status" value="1"/>
</dbReference>
<name>A0A7X0H4R9_9BACT</name>
<dbReference type="NCBIfam" id="NF041383">
    <property type="entry name" value="Trx_VPGUxxT_two"/>
    <property type="match status" value="1"/>
</dbReference>
<dbReference type="RefSeq" id="WP_184676853.1">
    <property type="nucleotide sequence ID" value="NZ_JACHGY010000001.1"/>
</dbReference>
<comment type="caution">
    <text evidence="1">The sequence shown here is derived from an EMBL/GenBank/DDBJ whole genome shotgun (WGS) entry which is preliminary data.</text>
</comment>
<dbReference type="GO" id="GO:0008113">
    <property type="term" value="F:peptide-methionine (S)-S-oxide reductase activity"/>
    <property type="evidence" value="ECO:0007669"/>
    <property type="project" value="InterPro"/>
</dbReference>
<evidence type="ECO:0000313" key="1">
    <source>
        <dbReference type="EMBL" id="MBB6429267.1"/>
    </source>
</evidence>
<proteinExistence type="predicted"/>
<protein>
    <submittedName>
        <fullName evidence="1">Uncharacterized protein</fullName>
    </submittedName>
</protein>
<accession>A0A7X0H4R9</accession>
<dbReference type="SUPFAM" id="SSF52833">
    <property type="entry name" value="Thioredoxin-like"/>
    <property type="match status" value="1"/>
</dbReference>
<dbReference type="Gene3D" id="3.40.30.10">
    <property type="entry name" value="Glutaredoxin"/>
    <property type="match status" value="1"/>
</dbReference>
<gene>
    <name evidence="1" type="ORF">HNQ40_001073</name>
</gene>
<dbReference type="SUPFAM" id="SSF55068">
    <property type="entry name" value="Peptide methionine sulfoxide reductase"/>
    <property type="match status" value="1"/>
</dbReference>
<sequence>MSRLLVLCGLGVAVVALVVSSNRARAGGEATGAGVVNPIEIGTVAWGRDFDEALKQSGETGKPVLVLFQEVPGCQGCQDFGKTVLTQPLLVEAIEDEFVPVVVYNNQGGQDREILERYQEPAWNYQVIRYLDAQGKDIIPREDRIWTVGGTAERMIEALTAAERPVPKYLQAVAAEGQSHQHADSAFAMFCYWTGETEIGKLDGVVATEAGWLDGHEVTRVKYDPDQISLLALSEYARDARFHATKVYAPDGEANTLEGFRTGQLDHTYRKARASDQNKQMTGFKTIMGLPNLNEMQKTKLNAFIRS</sequence>
<dbReference type="InterPro" id="IPR036509">
    <property type="entry name" value="Met_Sox_Rdtase_MsrA_sf"/>
</dbReference>